<keyword evidence="8" id="KW-1185">Reference proteome</keyword>
<keyword evidence="4" id="KW-0411">Iron-sulfur</keyword>
<dbReference type="InterPro" id="IPR017941">
    <property type="entry name" value="Rieske_2Fe-2S"/>
</dbReference>
<evidence type="ECO:0000256" key="2">
    <source>
        <dbReference type="ARBA" id="ARBA00022723"/>
    </source>
</evidence>
<dbReference type="GO" id="GO:0051537">
    <property type="term" value="F:2 iron, 2 sulfur cluster binding"/>
    <property type="evidence" value="ECO:0007669"/>
    <property type="project" value="UniProtKB-KW"/>
</dbReference>
<evidence type="ECO:0000256" key="5">
    <source>
        <dbReference type="ARBA" id="ARBA00023157"/>
    </source>
</evidence>
<dbReference type="PANTHER" id="PTHR13847">
    <property type="entry name" value="SARCOSINE DEHYDROGENASE-RELATED"/>
    <property type="match status" value="1"/>
</dbReference>
<keyword evidence="1" id="KW-0001">2Fe-2S</keyword>
<keyword evidence="5" id="KW-1015">Disulfide bond</keyword>
<name>A0A6P1TKB7_9FIRM</name>
<dbReference type="InterPro" id="IPR036922">
    <property type="entry name" value="Rieske_2Fe-2S_sf"/>
</dbReference>
<dbReference type="PROSITE" id="PS51296">
    <property type="entry name" value="RIESKE"/>
    <property type="match status" value="1"/>
</dbReference>
<dbReference type="GO" id="GO:0004497">
    <property type="term" value="F:monooxygenase activity"/>
    <property type="evidence" value="ECO:0007669"/>
    <property type="project" value="UniProtKB-ARBA"/>
</dbReference>
<dbReference type="PRINTS" id="PR00162">
    <property type="entry name" value="RIESKE"/>
</dbReference>
<dbReference type="GO" id="GO:0046872">
    <property type="term" value="F:metal ion binding"/>
    <property type="evidence" value="ECO:0007669"/>
    <property type="project" value="UniProtKB-KW"/>
</dbReference>
<dbReference type="SUPFAM" id="SSF50022">
    <property type="entry name" value="ISP domain"/>
    <property type="match status" value="1"/>
</dbReference>
<dbReference type="Proteomes" id="UP000464314">
    <property type="component" value="Chromosome"/>
</dbReference>
<evidence type="ECO:0000256" key="4">
    <source>
        <dbReference type="ARBA" id="ARBA00023014"/>
    </source>
</evidence>
<dbReference type="Pfam" id="PF01266">
    <property type="entry name" value="DAO"/>
    <property type="match status" value="1"/>
</dbReference>
<dbReference type="InterPro" id="IPR005805">
    <property type="entry name" value="Rieske_Fe-S_prot_C"/>
</dbReference>
<evidence type="ECO:0000259" key="6">
    <source>
        <dbReference type="PROSITE" id="PS51296"/>
    </source>
</evidence>
<dbReference type="SUPFAM" id="SSF51905">
    <property type="entry name" value="FAD/NAD(P)-binding domain"/>
    <property type="match status" value="1"/>
</dbReference>
<evidence type="ECO:0000313" key="8">
    <source>
        <dbReference type="Proteomes" id="UP000464314"/>
    </source>
</evidence>
<dbReference type="Gene3D" id="2.102.10.10">
    <property type="entry name" value="Rieske [2Fe-2S] iron-sulphur domain"/>
    <property type="match status" value="1"/>
</dbReference>
<dbReference type="InterPro" id="IPR006076">
    <property type="entry name" value="FAD-dep_OxRdtase"/>
</dbReference>
<dbReference type="GO" id="GO:0016020">
    <property type="term" value="C:membrane"/>
    <property type="evidence" value="ECO:0007669"/>
    <property type="project" value="InterPro"/>
</dbReference>
<organism evidence="7 8">
    <name type="scientific">Anaerocolumna sedimenticola</name>
    <dbReference type="NCBI Taxonomy" id="2696063"/>
    <lineage>
        <taxon>Bacteria</taxon>
        <taxon>Bacillati</taxon>
        <taxon>Bacillota</taxon>
        <taxon>Clostridia</taxon>
        <taxon>Lachnospirales</taxon>
        <taxon>Lachnospiraceae</taxon>
        <taxon>Anaerocolumna</taxon>
    </lineage>
</organism>
<accession>A0A6P1TKB7</accession>
<dbReference type="AlphaFoldDB" id="A0A6P1TKB7"/>
<dbReference type="KEGG" id="anr:Ana3638_07035"/>
<evidence type="ECO:0000256" key="3">
    <source>
        <dbReference type="ARBA" id="ARBA00023004"/>
    </source>
</evidence>
<protein>
    <submittedName>
        <fullName evidence="7">FAD-dependent oxidoreductase</fullName>
    </submittedName>
</protein>
<dbReference type="Pfam" id="PF00355">
    <property type="entry name" value="Rieske"/>
    <property type="match status" value="1"/>
</dbReference>
<keyword evidence="3" id="KW-0408">Iron</keyword>
<dbReference type="GO" id="GO:0005737">
    <property type="term" value="C:cytoplasm"/>
    <property type="evidence" value="ECO:0007669"/>
    <property type="project" value="TreeGrafter"/>
</dbReference>
<dbReference type="Gene3D" id="3.30.9.10">
    <property type="entry name" value="D-Amino Acid Oxidase, subunit A, domain 2"/>
    <property type="match status" value="1"/>
</dbReference>
<evidence type="ECO:0000313" key="7">
    <source>
        <dbReference type="EMBL" id="QHQ60552.1"/>
    </source>
</evidence>
<dbReference type="EMBL" id="CP048000">
    <property type="protein sequence ID" value="QHQ60552.1"/>
    <property type="molecule type" value="Genomic_DNA"/>
</dbReference>
<keyword evidence="2" id="KW-0479">Metal-binding</keyword>
<sequence>MSSDNCTLTNHNTESIWKKECQFEKREQLKNDINADVVIIGAGMAGLLTAFLLKKKGIDAVVLEGNEIASGQTQNTTAKITSQHTLIYDNLLQKFGREKAHLYGMANEAAIQMYADLINEYNISCHFERIPSYVYTKDDVSKIEKEVKAAEECGIKAEFTADTTLPFSIKGAVKFINQAMFNPLEFLQEVTKPLKIYEHTMVKGIEDMVVLTDGGKVKAKEIVVATHYPFINSPGYYFVRMHQERSYALAISNVPMLDGMYKDESQSGYSFRNYKDMIILGGGSHRTGENSSGGKYENLRKAASEYYPESKEVCHWSAQDCHSVDKIPYIGKYAATTPNLYVATGFKKWGMTSSMVSAKILSDKISGNKNPFEEVFDPQRFEVTASMSGLMDETKHTVENLILKKFKIPETKLDEVPNGHGALIEEEGHKIGVYKDIEGQVFTVLAKCTHLGCQLEWNPDELCWECPCHGSRFDYTGALINNPALKSLEREQHN</sequence>
<feature type="domain" description="Rieske" evidence="6">
    <location>
        <begin position="408"/>
        <end position="494"/>
    </location>
</feature>
<dbReference type="InterPro" id="IPR036188">
    <property type="entry name" value="FAD/NAD-bd_sf"/>
</dbReference>
<evidence type="ECO:0000256" key="1">
    <source>
        <dbReference type="ARBA" id="ARBA00022714"/>
    </source>
</evidence>
<dbReference type="GO" id="GO:0016705">
    <property type="term" value="F:oxidoreductase activity, acting on paired donors, with incorporation or reduction of molecular oxygen"/>
    <property type="evidence" value="ECO:0007669"/>
    <property type="project" value="UniProtKB-ARBA"/>
</dbReference>
<dbReference type="RefSeq" id="WP_161837388.1">
    <property type="nucleotide sequence ID" value="NZ_CP048000.1"/>
</dbReference>
<gene>
    <name evidence="7" type="ORF">Ana3638_07035</name>
</gene>
<proteinExistence type="predicted"/>
<dbReference type="Gene3D" id="3.50.50.60">
    <property type="entry name" value="FAD/NAD(P)-binding domain"/>
    <property type="match status" value="1"/>
</dbReference>
<dbReference type="PANTHER" id="PTHR13847:SF274">
    <property type="entry name" value="RIESKE 2FE-2S IRON-SULFUR PROTEIN YHFW-RELATED"/>
    <property type="match status" value="1"/>
</dbReference>
<reference evidence="7 8" key="1">
    <citation type="submission" date="2020-01" db="EMBL/GenBank/DDBJ databases">
        <title>Genome analysis of Anaerocolumna sp. CBA3638.</title>
        <authorList>
            <person name="Kim J."/>
            <person name="Roh S.W."/>
        </authorList>
    </citation>
    <scope>NUCLEOTIDE SEQUENCE [LARGE SCALE GENOMIC DNA]</scope>
    <source>
        <strain evidence="7 8">CBA3638</strain>
    </source>
</reference>